<dbReference type="AlphaFoldDB" id="A0AAD6D863"/>
<dbReference type="Pfam" id="PF00478">
    <property type="entry name" value="IMPDH"/>
    <property type="match status" value="1"/>
</dbReference>
<organism evidence="3 4">
    <name type="scientific">Penicillium hetheringtonii</name>
    <dbReference type="NCBI Taxonomy" id="911720"/>
    <lineage>
        <taxon>Eukaryota</taxon>
        <taxon>Fungi</taxon>
        <taxon>Dikarya</taxon>
        <taxon>Ascomycota</taxon>
        <taxon>Pezizomycotina</taxon>
        <taxon>Eurotiomycetes</taxon>
        <taxon>Eurotiomycetidae</taxon>
        <taxon>Eurotiales</taxon>
        <taxon>Aspergillaceae</taxon>
        <taxon>Penicillium</taxon>
    </lineage>
</organism>
<protein>
    <recommendedName>
        <fullName evidence="2">IMP dehydrogenase/GMP reductase domain-containing protein</fullName>
    </recommendedName>
</protein>
<dbReference type="SMART" id="SM01240">
    <property type="entry name" value="IMPDH"/>
    <property type="match status" value="1"/>
</dbReference>
<dbReference type="PANTHER" id="PTHR11911:SF111">
    <property type="entry name" value="INOSINE-5'-MONOPHOSPHATE DEHYDROGENASE"/>
    <property type="match status" value="1"/>
</dbReference>
<reference evidence="3 4" key="1">
    <citation type="journal article" date="2023" name="IMA Fungus">
        <title>Comparative genomic study of the Penicillium genus elucidates a diverse pangenome and 15 lateral gene transfer events.</title>
        <authorList>
            <person name="Petersen C."/>
            <person name="Sorensen T."/>
            <person name="Nielsen M.R."/>
            <person name="Sondergaard T.E."/>
            <person name="Sorensen J.L."/>
            <person name="Fitzpatrick D.A."/>
            <person name="Frisvad J.C."/>
            <person name="Nielsen K.L."/>
        </authorList>
    </citation>
    <scope>NUCLEOTIDE SEQUENCE [LARGE SCALE GENOMIC DNA]</scope>
    <source>
        <strain evidence="3 4">IBT 29057</strain>
    </source>
</reference>
<gene>
    <name evidence="3" type="ORF">N7450_010548</name>
</gene>
<dbReference type="SUPFAM" id="SSF51412">
    <property type="entry name" value="Inosine monophosphate dehydrogenase (IMPDH)"/>
    <property type="match status" value="1"/>
</dbReference>
<evidence type="ECO:0000256" key="1">
    <source>
        <dbReference type="ARBA" id="ARBA00005502"/>
    </source>
</evidence>
<name>A0AAD6D863_9EURO</name>
<evidence type="ECO:0000313" key="3">
    <source>
        <dbReference type="EMBL" id="KAJ5568062.1"/>
    </source>
</evidence>
<dbReference type="Proteomes" id="UP001216150">
    <property type="component" value="Unassembled WGS sequence"/>
</dbReference>
<dbReference type="InterPro" id="IPR001093">
    <property type="entry name" value="IMP_DH_GMPRt"/>
</dbReference>
<feature type="domain" description="IMP dehydrogenase/GMP reductase" evidence="2">
    <location>
        <begin position="1"/>
        <end position="65"/>
    </location>
</feature>
<dbReference type="EMBL" id="JAQJAC010000010">
    <property type="protein sequence ID" value="KAJ5568062.1"/>
    <property type="molecule type" value="Genomic_DNA"/>
</dbReference>
<dbReference type="GO" id="GO:0003938">
    <property type="term" value="F:IMP dehydrogenase activity"/>
    <property type="evidence" value="ECO:0007669"/>
    <property type="project" value="InterPro"/>
</dbReference>
<dbReference type="GO" id="GO:0005737">
    <property type="term" value="C:cytoplasm"/>
    <property type="evidence" value="ECO:0007669"/>
    <property type="project" value="TreeGrafter"/>
</dbReference>
<keyword evidence="4" id="KW-1185">Reference proteome</keyword>
<proteinExistence type="inferred from homology"/>
<dbReference type="InterPro" id="IPR013785">
    <property type="entry name" value="Aldolase_TIM"/>
</dbReference>
<dbReference type="FunFam" id="3.20.20.70:FF:000424">
    <property type="entry name" value="Inosine-5'-monophosphate dehydrogenase 2"/>
    <property type="match status" value="1"/>
</dbReference>
<dbReference type="GO" id="GO:0006183">
    <property type="term" value="P:GTP biosynthetic process"/>
    <property type="evidence" value="ECO:0007669"/>
    <property type="project" value="TreeGrafter"/>
</dbReference>
<sequence length="163" mass="17328">MGSGSACLTQEVMAVGCPQAVAVRSVCSFAVRFGVPFITGSGVQNLGHIVKGHALCASTVMMGVMEDKSQSKYGNAGASRYFSENDKFKVGQGVAGSVVDCRSVTKFLPYLVTGIQQDIGVRSLDLLPDGVEQGIVRFEMRSESAQAEGNVNSFHTHEKKLYA</sequence>
<dbReference type="Gene3D" id="3.20.20.70">
    <property type="entry name" value="Aldolase class I"/>
    <property type="match status" value="2"/>
</dbReference>
<dbReference type="InterPro" id="IPR005990">
    <property type="entry name" value="IMP_DH"/>
</dbReference>
<dbReference type="PANTHER" id="PTHR11911">
    <property type="entry name" value="INOSINE-5-MONOPHOSPHATE DEHYDROGENASE RELATED"/>
    <property type="match status" value="1"/>
</dbReference>
<evidence type="ECO:0000259" key="2">
    <source>
        <dbReference type="Pfam" id="PF00478"/>
    </source>
</evidence>
<comment type="caution">
    <text evidence="3">The sequence shown here is derived from an EMBL/GenBank/DDBJ whole genome shotgun (WGS) entry which is preliminary data.</text>
</comment>
<comment type="similarity">
    <text evidence="1">Belongs to the IMPDH/GMPR family.</text>
</comment>
<accession>A0AAD6D863</accession>
<evidence type="ECO:0000313" key="4">
    <source>
        <dbReference type="Proteomes" id="UP001216150"/>
    </source>
</evidence>